<keyword evidence="2" id="KW-1185">Reference proteome</keyword>
<comment type="caution">
    <text evidence="1">The sequence shown here is derived from an EMBL/GenBank/DDBJ whole genome shotgun (WGS) entry which is preliminary data.</text>
</comment>
<gene>
    <name evidence="1" type="ORF">Pmani_038976</name>
</gene>
<protein>
    <submittedName>
        <fullName evidence="1">Uncharacterized protein</fullName>
    </submittedName>
</protein>
<proteinExistence type="predicted"/>
<evidence type="ECO:0000313" key="2">
    <source>
        <dbReference type="Proteomes" id="UP001292094"/>
    </source>
</evidence>
<sequence length="124" mass="13177">MHLQGGRLPCLTLHHPALPHPSLLTLHHPSLLTQPYPSPLILPACPASPCLLSCLHASLLSLFSPFLNNSVSITLSDCLSSFFSHHPACFTVIDVSSCLSASLFHPTCLTLPVPALPVILTASL</sequence>
<name>A0AAE1NDL7_9EUCA</name>
<dbReference type="EMBL" id="JAWZYT010006558">
    <property type="protein sequence ID" value="KAK4287968.1"/>
    <property type="molecule type" value="Genomic_DNA"/>
</dbReference>
<reference evidence="1" key="1">
    <citation type="submission" date="2023-11" db="EMBL/GenBank/DDBJ databases">
        <title>Genome assemblies of two species of porcelain crab, Petrolisthes cinctipes and Petrolisthes manimaculis (Anomura: Porcellanidae).</title>
        <authorList>
            <person name="Angst P."/>
        </authorList>
    </citation>
    <scope>NUCLEOTIDE SEQUENCE</scope>
    <source>
        <strain evidence="1">PB745_02</strain>
        <tissue evidence="1">Gill</tissue>
    </source>
</reference>
<dbReference type="Proteomes" id="UP001292094">
    <property type="component" value="Unassembled WGS sequence"/>
</dbReference>
<accession>A0AAE1NDL7</accession>
<dbReference type="AlphaFoldDB" id="A0AAE1NDL7"/>
<organism evidence="1 2">
    <name type="scientific">Petrolisthes manimaculis</name>
    <dbReference type="NCBI Taxonomy" id="1843537"/>
    <lineage>
        <taxon>Eukaryota</taxon>
        <taxon>Metazoa</taxon>
        <taxon>Ecdysozoa</taxon>
        <taxon>Arthropoda</taxon>
        <taxon>Crustacea</taxon>
        <taxon>Multicrustacea</taxon>
        <taxon>Malacostraca</taxon>
        <taxon>Eumalacostraca</taxon>
        <taxon>Eucarida</taxon>
        <taxon>Decapoda</taxon>
        <taxon>Pleocyemata</taxon>
        <taxon>Anomura</taxon>
        <taxon>Galatheoidea</taxon>
        <taxon>Porcellanidae</taxon>
        <taxon>Petrolisthes</taxon>
    </lineage>
</organism>
<evidence type="ECO:0000313" key="1">
    <source>
        <dbReference type="EMBL" id="KAK4287968.1"/>
    </source>
</evidence>